<dbReference type="AlphaFoldDB" id="A0A8T3AEJ2"/>
<organism evidence="1 2">
    <name type="scientific">Dendrobium nobile</name>
    <name type="common">Orchid</name>
    <dbReference type="NCBI Taxonomy" id="94219"/>
    <lineage>
        <taxon>Eukaryota</taxon>
        <taxon>Viridiplantae</taxon>
        <taxon>Streptophyta</taxon>
        <taxon>Embryophyta</taxon>
        <taxon>Tracheophyta</taxon>
        <taxon>Spermatophyta</taxon>
        <taxon>Magnoliopsida</taxon>
        <taxon>Liliopsida</taxon>
        <taxon>Asparagales</taxon>
        <taxon>Orchidaceae</taxon>
        <taxon>Epidendroideae</taxon>
        <taxon>Malaxideae</taxon>
        <taxon>Dendrobiinae</taxon>
        <taxon>Dendrobium</taxon>
    </lineage>
</organism>
<evidence type="ECO:0000313" key="1">
    <source>
        <dbReference type="EMBL" id="KAI0494559.1"/>
    </source>
</evidence>
<accession>A0A8T3AEJ2</accession>
<gene>
    <name evidence="1" type="ORF">KFK09_024697</name>
</gene>
<comment type="caution">
    <text evidence="1">The sequence shown here is derived from an EMBL/GenBank/DDBJ whole genome shotgun (WGS) entry which is preliminary data.</text>
</comment>
<dbReference type="Proteomes" id="UP000829196">
    <property type="component" value="Unassembled WGS sequence"/>
</dbReference>
<name>A0A8T3AEJ2_DENNO</name>
<reference evidence="1" key="1">
    <citation type="journal article" date="2022" name="Front. Genet.">
        <title>Chromosome-Scale Assembly of the Dendrobium nobile Genome Provides Insights Into the Molecular Mechanism of the Biosynthesis of the Medicinal Active Ingredient of Dendrobium.</title>
        <authorList>
            <person name="Xu Q."/>
            <person name="Niu S.-C."/>
            <person name="Li K.-L."/>
            <person name="Zheng P.-J."/>
            <person name="Zhang X.-J."/>
            <person name="Jia Y."/>
            <person name="Liu Y."/>
            <person name="Niu Y.-X."/>
            <person name="Yu L.-H."/>
            <person name="Chen D.-F."/>
            <person name="Zhang G.-Q."/>
        </authorList>
    </citation>
    <scope>NUCLEOTIDE SEQUENCE</scope>
    <source>
        <tissue evidence="1">Leaf</tissue>
    </source>
</reference>
<keyword evidence="2" id="KW-1185">Reference proteome</keyword>
<protein>
    <submittedName>
        <fullName evidence="1">Uncharacterized protein</fullName>
    </submittedName>
</protein>
<proteinExistence type="predicted"/>
<evidence type="ECO:0000313" key="2">
    <source>
        <dbReference type="Proteomes" id="UP000829196"/>
    </source>
</evidence>
<dbReference type="OrthoDB" id="10645161at2759"/>
<sequence length="258" mass="27509">MNRTEEGEIVINAGIINQAWVESLVGVHMTRPVDERDLRGPVVRSPTGERCHLWCRWVVTNEGPMEDNGSSGLGGRRSDVCSDLVARGCPDHGCWNQMRFSGQIFSILICVRNNHAGSACELHDSSLLNPAALTAEAQNDTKSGDALGGTSITAVDQREVGNSDIVGSRVKRNSIVNAPIAEDNISRKTTVNGGSPYRYNPWGNVTDGVITRPRVPCGAGDDYAMEGCAKRTDGDGVTEVIFGVALRADGEGDDVGAV</sequence>
<dbReference type="EMBL" id="JAGYWB010000017">
    <property type="protein sequence ID" value="KAI0494559.1"/>
    <property type="molecule type" value="Genomic_DNA"/>
</dbReference>